<dbReference type="AlphaFoldDB" id="A0A1Y0B4T0"/>
<accession>A0A1Y0B4T0</accession>
<evidence type="ECO:0000313" key="2">
    <source>
        <dbReference type="EMBL" id="ART32339.1"/>
    </source>
</evidence>
<name>A0A1Y0B4T0_9LAMI</name>
<reference evidence="2" key="1">
    <citation type="submission" date="2017-03" db="EMBL/GenBank/DDBJ databases">
        <title>The mitochondrial genome of the carnivorous plant Utricularia reniformis (Lentibulariaceae): structure, comparative analysis and evolutionary landmarks.</title>
        <authorList>
            <person name="Silva S.R."/>
            <person name="Alvarenga D.O."/>
            <person name="Michael T.P."/>
            <person name="Miranda V.F.O."/>
            <person name="Varani A.M."/>
        </authorList>
    </citation>
    <scope>NUCLEOTIDE SEQUENCE</scope>
</reference>
<feature type="transmembrane region" description="Helical" evidence="1">
    <location>
        <begin position="6"/>
        <end position="25"/>
    </location>
</feature>
<geneLocation type="mitochondrion" evidence="2"/>
<keyword evidence="1" id="KW-0812">Transmembrane</keyword>
<proteinExistence type="predicted"/>
<evidence type="ECO:0000256" key="1">
    <source>
        <dbReference type="SAM" id="Phobius"/>
    </source>
</evidence>
<keyword evidence="1" id="KW-1133">Transmembrane helix</keyword>
<keyword evidence="1" id="KW-0472">Membrane</keyword>
<keyword evidence="2" id="KW-0496">Mitochondrion</keyword>
<sequence length="128" mass="14752">MLARGQNHSAFVACFIIFFINFITLGSKRKQNRSFYIFIPSILNYIHPSSSSLPCCGIEYCRGENPRSRVCKYRMHRLSHSINNFLGPGLMKLVFEFLSGDPLENDYQLLMGRDLPLGFDAPQWRSPE</sequence>
<dbReference type="EMBL" id="KY774314">
    <property type="protein sequence ID" value="ART32339.1"/>
    <property type="molecule type" value="Genomic_DNA"/>
</dbReference>
<protein>
    <submittedName>
        <fullName evidence="2">Uncharacterized protein</fullName>
    </submittedName>
</protein>
<organism evidence="2">
    <name type="scientific">Utricularia reniformis</name>
    <dbReference type="NCBI Taxonomy" id="192314"/>
    <lineage>
        <taxon>Eukaryota</taxon>
        <taxon>Viridiplantae</taxon>
        <taxon>Streptophyta</taxon>
        <taxon>Embryophyta</taxon>
        <taxon>Tracheophyta</taxon>
        <taxon>Spermatophyta</taxon>
        <taxon>Magnoliopsida</taxon>
        <taxon>eudicotyledons</taxon>
        <taxon>Gunneridae</taxon>
        <taxon>Pentapetalae</taxon>
        <taxon>asterids</taxon>
        <taxon>lamiids</taxon>
        <taxon>Lamiales</taxon>
        <taxon>Lentibulariaceae</taxon>
        <taxon>Utricularia</taxon>
    </lineage>
</organism>
<gene>
    <name evidence="2" type="ORF">AEK19_MT2192</name>
</gene>